<dbReference type="InterPro" id="IPR036640">
    <property type="entry name" value="ABC1_TM_sf"/>
</dbReference>
<dbReference type="SMART" id="SM00382">
    <property type="entry name" value="AAA"/>
    <property type="match status" value="1"/>
</dbReference>
<keyword evidence="5" id="KW-0547">Nucleotide-binding</keyword>
<dbReference type="InterPro" id="IPR003439">
    <property type="entry name" value="ABC_transporter-like_ATP-bd"/>
</dbReference>
<dbReference type="Pfam" id="PF00664">
    <property type="entry name" value="ABC_membrane"/>
    <property type="match status" value="1"/>
</dbReference>
<dbReference type="EMBL" id="DVFZ01000111">
    <property type="protein sequence ID" value="HIQ83824.1"/>
    <property type="molecule type" value="Genomic_DNA"/>
</dbReference>
<dbReference type="Gene3D" id="3.40.50.300">
    <property type="entry name" value="P-loop containing nucleotide triphosphate hydrolases"/>
    <property type="match status" value="1"/>
</dbReference>
<dbReference type="PROSITE" id="PS00211">
    <property type="entry name" value="ABC_TRANSPORTER_1"/>
    <property type="match status" value="1"/>
</dbReference>
<evidence type="ECO:0000256" key="11">
    <source>
        <dbReference type="ARBA" id="ARBA00043264"/>
    </source>
</evidence>
<evidence type="ECO:0000256" key="4">
    <source>
        <dbReference type="ARBA" id="ARBA00022692"/>
    </source>
</evidence>
<evidence type="ECO:0000256" key="10">
    <source>
        <dbReference type="ARBA" id="ARBA00023136"/>
    </source>
</evidence>
<dbReference type="Pfam" id="PF00005">
    <property type="entry name" value="ABC_tran"/>
    <property type="match status" value="1"/>
</dbReference>
<keyword evidence="7 16" id="KW-0067">ATP-binding</keyword>
<dbReference type="FunFam" id="3.40.50.300:FF:000299">
    <property type="entry name" value="ABC transporter ATP-binding protein/permease"/>
    <property type="match status" value="1"/>
</dbReference>
<dbReference type="PROSITE" id="PS50893">
    <property type="entry name" value="ABC_TRANSPORTER_2"/>
    <property type="match status" value="1"/>
</dbReference>
<dbReference type="PANTHER" id="PTHR24221:SF654">
    <property type="entry name" value="ATP-BINDING CASSETTE SUB-FAMILY B MEMBER 6"/>
    <property type="match status" value="1"/>
</dbReference>
<evidence type="ECO:0000256" key="2">
    <source>
        <dbReference type="ARBA" id="ARBA00022448"/>
    </source>
</evidence>
<dbReference type="GO" id="GO:0016887">
    <property type="term" value="F:ATP hydrolysis activity"/>
    <property type="evidence" value="ECO:0007669"/>
    <property type="project" value="InterPro"/>
</dbReference>
<dbReference type="InterPro" id="IPR005074">
    <property type="entry name" value="Peptidase_C39"/>
</dbReference>
<dbReference type="InterPro" id="IPR039421">
    <property type="entry name" value="Type_1_exporter"/>
</dbReference>
<feature type="transmembrane region" description="Helical" evidence="12">
    <location>
        <begin position="12"/>
        <end position="32"/>
    </location>
</feature>
<evidence type="ECO:0000256" key="7">
    <source>
        <dbReference type="ARBA" id="ARBA00022840"/>
    </source>
</evidence>
<dbReference type="InterPro" id="IPR003593">
    <property type="entry name" value="AAA+_ATPase"/>
</dbReference>
<dbReference type="InterPro" id="IPR017871">
    <property type="entry name" value="ABC_transporter-like_CS"/>
</dbReference>
<reference evidence="16" key="1">
    <citation type="submission" date="2020-10" db="EMBL/GenBank/DDBJ databases">
        <authorList>
            <person name="Gilroy R."/>
        </authorList>
    </citation>
    <scope>NUCLEOTIDE SEQUENCE</scope>
    <source>
        <strain evidence="16">ChiSjej6B24-2974</strain>
    </source>
</reference>
<dbReference type="Proteomes" id="UP000824260">
    <property type="component" value="Unassembled WGS sequence"/>
</dbReference>
<keyword evidence="6" id="KW-0645">Protease</keyword>
<dbReference type="GO" id="GO:0034040">
    <property type="term" value="F:ATPase-coupled lipid transmembrane transporter activity"/>
    <property type="evidence" value="ECO:0007669"/>
    <property type="project" value="TreeGrafter"/>
</dbReference>
<keyword evidence="10 12" id="KW-0472">Membrane</keyword>
<organism evidence="16 17">
    <name type="scientific">Candidatus Pullichristensenella stercorigallinarum</name>
    <dbReference type="NCBI Taxonomy" id="2840909"/>
    <lineage>
        <taxon>Bacteria</taxon>
        <taxon>Bacillati</taxon>
        <taxon>Bacillota</taxon>
        <taxon>Clostridia</taxon>
        <taxon>Candidatus Pullichristensenella</taxon>
    </lineage>
</organism>
<feature type="transmembrane region" description="Helical" evidence="12">
    <location>
        <begin position="397"/>
        <end position="420"/>
    </location>
</feature>
<protein>
    <submittedName>
        <fullName evidence="16">ATP-binding cassette domain-containing protein</fullName>
    </submittedName>
</protein>
<dbReference type="GO" id="GO:0005886">
    <property type="term" value="C:plasma membrane"/>
    <property type="evidence" value="ECO:0007669"/>
    <property type="project" value="UniProtKB-SubCell"/>
</dbReference>
<dbReference type="GO" id="GO:0043213">
    <property type="term" value="P:bacteriocin transport"/>
    <property type="evidence" value="ECO:0007669"/>
    <property type="project" value="UniProtKB-KW"/>
</dbReference>
<feature type="transmembrane region" description="Helical" evidence="12">
    <location>
        <begin position="273"/>
        <end position="291"/>
    </location>
</feature>
<feature type="domain" description="ABC transporter" evidence="13">
    <location>
        <begin position="475"/>
        <end position="708"/>
    </location>
</feature>
<dbReference type="PANTHER" id="PTHR24221">
    <property type="entry name" value="ATP-BINDING CASSETTE SUB-FAMILY B"/>
    <property type="match status" value="1"/>
</dbReference>
<evidence type="ECO:0000256" key="9">
    <source>
        <dbReference type="ARBA" id="ARBA00022989"/>
    </source>
</evidence>
<reference evidence="16" key="2">
    <citation type="journal article" date="2021" name="PeerJ">
        <title>Extensive microbial diversity within the chicken gut microbiome revealed by metagenomics and culture.</title>
        <authorList>
            <person name="Gilroy R."/>
            <person name="Ravi A."/>
            <person name="Getino M."/>
            <person name="Pursley I."/>
            <person name="Horton D.L."/>
            <person name="Alikhan N.F."/>
            <person name="Baker D."/>
            <person name="Gharbi K."/>
            <person name="Hall N."/>
            <person name="Watson M."/>
            <person name="Adriaenssens E.M."/>
            <person name="Foster-Nyarko E."/>
            <person name="Jarju S."/>
            <person name="Secka A."/>
            <person name="Antonio M."/>
            <person name="Oren A."/>
            <person name="Chaudhuri R.R."/>
            <person name="La Ragione R."/>
            <person name="Hildebrand F."/>
            <person name="Pallen M.J."/>
        </authorList>
    </citation>
    <scope>NUCLEOTIDE SEQUENCE</scope>
    <source>
        <strain evidence="16">ChiSjej6B24-2974</strain>
    </source>
</reference>
<keyword evidence="8" id="KW-0653">Protein transport</keyword>
<gene>
    <name evidence="16" type="ORF">IAA52_12095</name>
</gene>
<dbReference type="GO" id="GO:0015031">
    <property type="term" value="P:protein transport"/>
    <property type="evidence" value="ECO:0007669"/>
    <property type="project" value="UniProtKB-KW"/>
</dbReference>
<evidence type="ECO:0000256" key="8">
    <source>
        <dbReference type="ARBA" id="ARBA00022927"/>
    </source>
</evidence>
<dbReference type="PROSITE" id="PS50929">
    <property type="entry name" value="ABC_TM1F"/>
    <property type="match status" value="1"/>
</dbReference>
<evidence type="ECO:0000256" key="12">
    <source>
        <dbReference type="SAM" id="Phobius"/>
    </source>
</evidence>
<dbReference type="GO" id="GO:0140359">
    <property type="term" value="F:ABC-type transporter activity"/>
    <property type="evidence" value="ECO:0007669"/>
    <property type="project" value="InterPro"/>
</dbReference>
<keyword evidence="9 12" id="KW-1133">Transmembrane helix</keyword>
<dbReference type="Pfam" id="PF03412">
    <property type="entry name" value="Peptidase_C39"/>
    <property type="match status" value="1"/>
</dbReference>
<accession>A0A9D1CXZ5</accession>
<dbReference type="InterPro" id="IPR011527">
    <property type="entry name" value="ABC1_TM_dom"/>
</dbReference>
<proteinExistence type="predicted"/>
<feature type="transmembrane region" description="Helical" evidence="12">
    <location>
        <begin position="159"/>
        <end position="179"/>
    </location>
</feature>
<feature type="transmembrane region" description="Helical" evidence="12">
    <location>
        <begin position="199"/>
        <end position="224"/>
    </location>
</feature>
<dbReference type="GO" id="GO:0006508">
    <property type="term" value="P:proteolysis"/>
    <property type="evidence" value="ECO:0007669"/>
    <property type="project" value="InterPro"/>
</dbReference>
<comment type="caution">
    <text evidence="16">The sequence shown here is derived from an EMBL/GenBank/DDBJ whole genome shotgun (WGS) entry which is preliminary data.</text>
</comment>
<keyword evidence="6" id="KW-0788">Thiol protease</keyword>
<evidence type="ECO:0000259" key="14">
    <source>
        <dbReference type="PROSITE" id="PS50929"/>
    </source>
</evidence>
<dbReference type="PROSITE" id="PS50990">
    <property type="entry name" value="PEPTIDASE_C39"/>
    <property type="match status" value="1"/>
</dbReference>
<evidence type="ECO:0000256" key="6">
    <source>
        <dbReference type="ARBA" id="ARBA00022807"/>
    </source>
</evidence>
<dbReference type="AlphaFoldDB" id="A0A9D1CXZ5"/>
<evidence type="ECO:0000313" key="17">
    <source>
        <dbReference type="Proteomes" id="UP000824260"/>
    </source>
</evidence>
<feature type="domain" description="Peptidase C39" evidence="15">
    <location>
        <begin position="14"/>
        <end position="134"/>
    </location>
</feature>
<evidence type="ECO:0000256" key="5">
    <source>
        <dbReference type="ARBA" id="ARBA00022741"/>
    </source>
</evidence>
<keyword evidence="2" id="KW-0813">Transport</keyword>
<evidence type="ECO:0000313" key="16">
    <source>
        <dbReference type="EMBL" id="HIQ83824.1"/>
    </source>
</evidence>
<dbReference type="GO" id="GO:0008234">
    <property type="term" value="F:cysteine-type peptidase activity"/>
    <property type="evidence" value="ECO:0007669"/>
    <property type="project" value="UniProtKB-KW"/>
</dbReference>
<comment type="subcellular location">
    <subcellularLocation>
        <location evidence="1">Cell membrane</location>
        <topology evidence="1">Multi-pass membrane protein</topology>
    </subcellularLocation>
</comment>
<dbReference type="Gene3D" id="3.90.70.10">
    <property type="entry name" value="Cysteine proteinases"/>
    <property type="match status" value="1"/>
</dbReference>
<evidence type="ECO:0000259" key="13">
    <source>
        <dbReference type="PROSITE" id="PS50893"/>
    </source>
</evidence>
<dbReference type="Gene3D" id="1.20.1560.10">
    <property type="entry name" value="ABC transporter type 1, transmembrane domain"/>
    <property type="match status" value="1"/>
</dbReference>
<feature type="transmembrane region" description="Helical" evidence="12">
    <location>
        <begin position="297"/>
        <end position="315"/>
    </location>
</feature>
<keyword evidence="11" id="KW-0080">Bacteriocin transport</keyword>
<evidence type="ECO:0000259" key="15">
    <source>
        <dbReference type="PROSITE" id="PS50990"/>
    </source>
</evidence>
<keyword evidence="3" id="KW-1003">Cell membrane</keyword>
<dbReference type="SUPFAM" id="SSF90123">
    <property type="entry name" value="ABC transporter transmembrane region"/>
    <property type="match status" value="1"/>
</dbReference>
<evidence type="ECO:0000256" key="3">
    <source>
        <dbReference type="ARBA" id="ARBA00022475"/>
    </source>
</evidence>
<keyword evidence="6" id="KW-0378">Hydrolase</keyword>
<sequence length="709" mass="77992">MKKERFCKVPFVMQMDAIECGAACLCMILAYYRKYVSLEDVRVACGVSRDGTKAKHLLAAARYYGMEAVGMRCPAKNLFSSALPCILYWQYRHFVVLCGVDRKGNAVINDPGRGCVHIPMAQLEADYSGVCLRMQPGEGFAAEGKPRQAGLLTPYVRRIAPMLALVAVQALLVMVLQLLQPLLDQRYVDNVLADPGAWLIPFLWVCAAAFALSLAASALQTLCVSHLLMHMTRETTSDFLRHTLSLPLRFFASRSGSDLVSRQNMLADTGVKLLTRIIPMLSSILTLAASLLLMVRYSPILALTGVAGLALQMFARRKSARAYDNAMRVVARDEAGHMENTTMMLEAIESIRVASSEKNVFARWGNTEALLHNSQLDCRRILWLNRIDGIITDAMPFLMLFGGAALIIAGQMTAGMLLAFQGVYSRFCGPAGTLSETGGEIHQVKVALERVQDVMDARPDPVAGATRNCAWTGRVEMRDVSFGYAPLEPPFIRHFNLSLLPGQSVALTGPTGSGKTTVASLLAGLYTPGEGEVLFDGVPVGQLEHQSFTSHVSVVDQEVVLFADTIRNNITLWDDSIPQEDVEEACRLACIHEEILLRPDGYDTLLSEDGRNLSGGQRQRLEIARALVRKPRILMLDEATSALDARTEQRIVRNLQAANITLIAVAHRLSTVRSCDEIVVMDHGQIVQRGNHDALFSQDGLYRQLVQLE</sequence>
<dbReference type="GO" id="GO:0005524">
    <property type="term" value="F:ATP binding"/>
    <property type="evidence" value="ECO:0007669"/>
    <property type="project" value="UniProtKB-KW"/>
</dbReference>
<keyword evidence="4 12" id="KW-0812">Transmembrane</keyword>
<dbReference type="InterPro" id="IPR027417">
    <property type="entry name" value="P-loop_NTPase"/>
</dbReference>
<dbReference type="SUPFAM" id="SSF52540">
    <property type="entry name" value="P-loop containing nucleoside triphosphate hydrolases"/>
    <property type="match status" value="1"/>
</dbReference>
<name>A0A9D1CXZ5_9FIRM</name>
<evidence type="ECO:0000256" key="1">
    <source>
        <dbReference type="ARBA" id="ARBA00004651"/>
    </source>
</evidence>
<feature type="domain" description="ABC transmembrane type-1" evidence="14">
    <location>
        <begin position="170"/>
        <end position="443"/>
    </location>
</feature>